<evidence type="ECO:0000313" key="2">
    <source>
        <dbReference type="Proteomes" id="UP000183832"/>
    </source>
</evidence>
<dbReference type="EMBL" id="CVRI01000056">
    <property type="protein sequence ID" value="CRL01792.1"/>
    <property type="molecule type" value="Genomic_DNA"/>
</dbReference>
<organism evidence="1 2">
    <name type="scientific">Clunio marinus</name>
    <dbReference type="NCBI Taxonomy" id="568069"/>
    <lineage>
        <taxon>Eukaryota</taxon>
        <taxon>Metazoa</taxon>
        <taxon>Ecdysozoa</taxon>
        <taxon>Arthropoda</taxon>
        <taxon>Hexapoda</taxon>
        <taxon>Insecta</taxon>
        <taxon>Pterygota</taxon>
        <taxon>Neoptera</taxon>
        <taxon>Endopterygota</taxon>
        <taxon>Diptera</taxon>
        <taxon>Nematocera</taxon>
        <taxon>Chironomoidea</taxon>
        <taxon>Chironomidae</taxon>
        <taxon>Clunio</taxon>
    </lineage>
</organism>
<protein>
    <submittedName>
        <fullName evidence="1">CLUMA_CG015008, isoform A</fullName>
    </submittedName>
</protein>
<name>A0A1J1INQ5_9DIPT</name>
<dbReference type="AlphaFoldDB" id="A0A1J1INQ5"/>
<keyword evidence="2" id="KW-1185">Reference proteome</keyword>
<proteinExistence type="predicted"/>
<dbReference type="Proteomes" id="UP000183832">
    <property type="component" value="Unassembled WGS sequence"/>
</dbReference>
<gene>
    <name evidence="1" type="ORF">CLUMA_CG015008</name>
</gene>
<sequence>MKFYRLRWVLNKFLLNTKLQKMRLFMKTQKIPHHILSKYTNCGTLQYFKNVFDFTATKGSCEYLID</sequence>
<reference evidence="1 2" key="1">
    <citation type="submission" date="2015-04" db="EMBL/GenBank/DDBJ databases">
        <authorList>
            <person name="Syromyatnikov M.Y."/>
            <person name="Popov V.N."/>
        </authorList>
    </citation>
    <scope>NUCLEOTIDE SEQUENCE [LARGE SCALE GENOMIC DNA]</scope>
</reference>
<evidence type="ECO:0000313" key="1">
    <source>
        <dbReference type="EMBL" id="CRL01792.1"/>
    </source>
</evidence>
<accession>A0A1J1INQ5</accession>